<reference evidence="4" key="3">
    <citation type="submission" date="2017-10" db="EMBL/GenBank/DDBJ databases">
        <title>Bioaugmenting a lab-scale membrane bioreactor with Sphingobium fuliginis OMI to degrade 4-tert-butylphenol.</title>
        <authorList>
            <person name="Takada K."/>
            <person name="Shiba T."/>
            <person name="Soda S."/>
            <person name="Inoue D."/>
            <person name="Miyake M."/>
            <person name="Eguchi M."/>
            <person name="Ike M."/>
        </authorList>
    </citation>
    <scope>NUCLEOTIDE SEQUENCE</scope>
    <source>
        <strain evidence="4">OMI</strain>
    </source>
</reference>
<dbReference type="GO" id="GO:0000160">
    <property type="term" value="P:phosphorelay signal transduction system"/>
    <property type="evidence" value="ECO:0007669"/>
    <property type="project" value="InterPro"/>
</dbReference>
<evidence type="ECO:0000313" key="6">
    <source>
        <dbReference type="Proteomes" id="UP000221538"/>
    </source>
</evidence>
<dbReference type="Gene3D" id="3.40.50.2300">
    <property type="match status" value="1"/>
</dbReference>
<dbReference type="RefSeq" id="WP_025551641.1">
    <property type="nucleotide sequence ID" value="NZ_BATN01000132.1"/>
</dbReference>
<gene>
    <name evidence="5" type="ORF">H5V43_10790</name>
    <name evidence="4" type="ORF">SFOMI_2982</name>
</gene>
<reference evidence="4" key="4">
    <citation type="submission" date="2017-10" db="EMBL/GenBank/DDBJ databases">
        <authorList>
            <person name="Banno H."/>
            <person name="Chua N.-H."/>
        </authorList>
    </citation>
    <scope>NUCLEOTIDE SEQUENCE</scope>
    <source>
        <strain evidence="4">OMI</strain>
    </source>
</reference>
<accession>A0A292ZHL3</accession>
<reference evidence="7" key="5">
    <citation type="submission" date="2020-08" db="EMBL/GenBank/DDBJ databases">
        <title>Complete genome sequence of Sphingobium barthaii strain KK22, a high-molecular-weight polycyclic aromatic hydrocarbon-degrading soil bacterium.</title>
        <authorList>
            <person name="Mori J.F."/>
            <person name="Kanaly R.A."/>
        </authorList>
    </citation>
    <scope>NUCLEOTIDE SEQUENCE [LARGE SCALE GENOMIC DNA]</scope>
    <source>
        <strain evidence="7">KK22</strain>
    </source>
</reference>
<dbReference type="SUPFAM" id="SSF52172">
    <property type="entry name" value="CheY-like"/>
    <property type="match status" value="1"/>
</dbReference>
<evidence type="ECO:0000256" key="2">
    <source>
        <dbReference type="PROSITE-ProRule" id="PRU00169"/>
    </source>
</evidence>
<proteinExistence type="predicted"/>
<evidence type="ECO:0000313" key="5">
    <source>
        <dbReference type="EMBL" id="QOT70629.1"/>
    </source>
</evidence>
<name>A0A292ZHL3_SPHSA</name>
<evidence type="ECO:0000313" key="7">
    <source>
        <dbReference type="Proteomes" id="UP000593663"/>
    </source>
</evidence>
<protein>
    <submittedName>
        <fullName evidence="4">Response regulator</fullName>
    </submittedName>
</protein>
<feature type="domain" description="Response regulatory" evidence="3">
    <location>
        <begin position="3"/>
        <end position="116"/>
    </location>
</feature>
<feature type="modified residue" description="4-aspartylphosphate" evidence="2">
    <location>
        <position position="52"/>
    </location>
</feature>
<dbReference type="NCBIfam" id="NF046022">
    <property type="entry name" value="RespRegCpdRBruc"/>
    <property type="match status" value="1"/>
</dbReference>
<evidence type="ECO:0000313" key="4">
    <source>
        <dbReference type="EMBL" id="GAY22426.1"/>
    </source>
</evidence>
<dbReference type="InterPro" id="IPR011006">
    <property type="entry name" value="CheY-like_superfamily"/>
</dbReference>
<reference evidence="5" key="6">
    <citation type="journal article" date="2021" name="Microbiol. Resour. Announc.">
        <title>Complete Genome Sequence of Sphingobium barthaii KK22, a High-Molecular-Weight Polycyclic Aromatic Hydrocarbon-Degrading Soil Bacterium.</title>
        <authorList>
            <person name="Mori J.F."/>
            <person name="Kanaly R.A."/>
        </authorList>
    </citation>
    <scope>NUCLEOTIDE SEQUENCE</scope>
    <source>
        <strain evidence="5">KK22</strain>
    </source>
</reference>
<dbReference type="EMBL" id="CP060035">
    <property type="protein sequence ID" value="QOT70629.1"/>
    <property type="molecule type" value="Genomic_DNA"/>
</dbReference>
<reference evidence="4 6" key="2">
    <citation type="journal article" date="2013" name="Environ. Sci. Technol.">
        <title>The 4-tert-butylphenol-utilizing bacterium Sphingobium fuliginis OMI can degrade bisphenols via phenolic ring hydroxylation and meta-cleavage pathway.</title>
        <authorList>
            <person name="Ogata Y."/>
            <person name="Goda S."/>
            <person name="Toyama T."/>
            <person name="Sei K."/>
            <person name="Ike M."/>
        </authorList>
    </citation>
    <scope>NUCLEOTIDE SEQUENCE [LARGE SCALE GENOMIC DNA]</scope>
    <source>
        <strain evidence="4 6">OMI</strain>
    </source>
</reference>
<organism evidence="4 6">
    <name type="scientific">Sphingobium fuliginis (strain ATCC 27551)</name>
    <dbReference type="NCBI Taxonomy" id="336203"/>
    <lineage>
        <taxon>Bacteria</taxon>
        <taxon>Pseudomonadati</taxon>
        <taxon>Pseudomonadota</taxon>
        <taxon>Alphaproteobacteria</taxon>
        <taxon>Sphingomonadales</taxon>
        <taxon>Sphingomonadaceae</taxon>
        <taxon>Sphingobium</taxon>
    </lineage>
</organism>
<dbReference type="PROSITE" id="PS50110">
    <property type="entry name" value="RESPONSE_REGULATORY"/>
    <property type="match status" value="1"/>
</dbReference>
<evidence type="ECO:0000256" key="1">
    <source>
        <dbReference type="ARBA" id="ARBA00022553"/>
    </source>
</evidence>
<dbReference type="EMBL" id="BEWI01000032">
    <property type="protein sequence ID" value="GAY22426.1"/>
    <property type="molecule type" value="Genomic_DNA"/>
</dbReference>
<sequence length="125" mass="13646">MVRILLAEDDESMRAYLARALERSGYEVVSVSTGAQAVPHIDSDRFDLLLTDIVMPEMDGIELAQHAAAVAPDMRIMFITGFAAVTLKAGKAVPQAKVLSKPFHLRDLVLEVERMFGTESLTGLS</sequence>
<dbReference type="PANTHER" id="PTHR44591">
    <property type="entry name" value="STRESS RESPONSE REGULATOR PROTEIN 1"/>
    <property type="match status" value="1"/>
</dbReference>
<keyword evidence="1 2" id="KW-0597">Phosphoprotein</keyword>
<evidence type="ECO:0000259" key="3">
    <source>
        <dbReference type="PROSITE" id="PS50110"/>
    </source>
</evidence>
<dbReference type="SMART" id="SM00448">
    <property type="entry name" value="REC"/>
    <property type="match status" value="1"/>
</dbReference>
<dbReference type="Proteomes" id="UP000593663">
    <property type="component" value="Chromosome 1"/>
</dbReference>
<dbReference type="Proteomes" id="UP000221538">
    <property type="component" value="Unassembled WGS sequence"/>
</dbReference>
<dbReference type="Pfam" id="PF00072">
    <property type="entry name" value="Response_reg"/>
    <property type="match status" value="1"/>
</dbReference>
<dbReference type="InterPro" id="IPR050595">
    <property type="entry name" value="Bact_response_regulator"/>
</dbReference>
<dbReference type="KEGG" id="sbar:H5V43_10790"/>
<dbReference type="InterPro" id="IPR001789">
    <property type="entry name" value="Sig_transdc_resp-reg_receiver"/>
</dbReference>
<reference evidence="4 6" key="1">
    <citation type="journal article" date="2013" name="Biodegradation">
        <title>Occurrence of 4-tert-butylphenol (4-t-BP) biodegradation in an aquatic sample caused by the presence of Spirodela polyrrhiza and isolation of a 4-t-BP-utilizing bacterium.</title>
        <authorList>
            <person name="Ogata Y."/>
            <person name="Toyama T."/>
            <person name="Yu N."/>
            <person name="Wang X."/>
            <person name="Sei K."/>
            <person name="Ike M."/>
        </authorList>
    </citation>
    <scope>NUCLEOTIDE SEQUENCE [LARGE SCALE GENOMIC DNA]</scope>
    <source>
        <strain evidence="4 6">OMI</strain>
    </source>
</reference>
<dbReference type="AlphaFoldDB" id="A0A292ZHL3"/>
<dbReference type="PANTHER" id="PTHR44591:SF21">
    <property type="entry name" value="TWO-COMPONENT RESPONSE REGULATOR"/>
    <property type="match status" value="1"/>
</dbReference>